<feature type="compositionally biased region" description="Low complexity" evidence="1">
    <location>
        <begin position="58"/>
        <end position="86"/>
    </location>
</feature>
<feature type="region of interest" description="Disordered" evidence="1">
    <location>
        <begin position="28"/>
        <end position="87"/>
    </location>
</feature>
<organism evidence="3 4">
    <name type="scientific">Nocardioides pini</name>
    <dbReference type="NCBI Taxonomy" id="2975053"/>
    <lineage>
        <taxon>Bacteria</taxon>
        <taxon>Bacillati</taxon>
        <taxon>Actinomycetota</taxon>
        <taxon>Actinomycetes</taxon>
        <taxon>Propionibacteriales</taxon>
        <taxon>Nocardioidaceae</taxon>
        <taxon>Nocardioides</taxon>
    </lineage>
</organism>
<evidence type="ECO:0000256" key="1">
    <source>
        <dbReference type="SAM" id="MobiDB-lite"/>
    </source>
</evidence>
<feature type="chain" id="PRO_5047491064" description="Lipoprotein LpqN" evidence="2">
    <location>
        <begin position="30"/>
        <end position="222"/>
    </location>
</feature>
<dbReference type="EMBL" id="JAPPUX010000001">
    <property type="protein sequence ID" value="MCY4725178.1"/>
    <property type="molecule type" value="Genomic_DNA"/>
</dbReference>
<proteinExistence type="predicted"/>
<accession>A0ABT4C885</accession>
<keyword evidence="4" id="KW-1185">Reference proteome</keyword>
<evidence type="ECO:0000313" key="4">
    <source>
        <dbReference type="Proteomes" id="UP001074726"/>
    </source>
</evidence>
<comment type="caution">
    <text evidence="3">The sequence shown here is derived from an EMBL/GenBank/DDBJ whole genome shotgun (WGS) entry which is preliminary data.</text>
</comment>
<feature type="compositionally biased region" description="Polar residues" evidence="1">
    <location>
        <begin position="45"/>
        <end position="57"/>
    </location>
</feature>
<evidence type="ECO:0000313" key="3">
    <source>
        <dbReference type="EMBL" id="MCY4725178.1"/>
    </source>
</evidence>
<evidence type="ECO:0000256" key="2">
    <source>
        <dbReference type="SAM" id="SignalP"/>
    </source>
</evidence>
<dbReference type="RefSeq" id="WP_268109984.1">
    <property type="nucleotide sequence ID" value="NZ_JAPPUX010000001.1"/>
</dbReference>
<sequence length="222" mass="23183">MRRRLGGTTMGGRGAAVAALSMAAVLALGGCGSDGAPGEDDPSGAETSSGSTTDPAQTPTEPATETGTETPTESPEPAVEPASGPELEVSGVRVNAPKGWKQTISSVVVDSALGSVDGQTSALLLSVAALGGESLSPRQAERYFWSPGERPPNFERQEPVLLGDVRAGYYTSRDRFDDIHSVTLWDDNHVVKVEVSFAHKVPDDRQQELFQSVIASYSGPQG</sequence>
<reference evidence="3" key="1">
    <citation type="submission" date="2022-08" db="EMBL/GenBank/DDBJ databases">
        <title>Genome sequencing of Nocardioides sp. STR2.</title>
        <authorList>
            <person name="So Y."/>
        </authorList>
    </citation>
    <scope>NUCLEOTIDE SEQUENCE</scope>
    <source>
        <strain evidence="3">STR2</strain>
    </source>
</reference>
<keyword evidence="2" id="KW-0732">Signal</keyword>
<name>A0ABT4C885_9ACTN</name>
<protein>
    <recommendedName>
        <fullName evidence="5">Lipoprotein LpqN</fullName>
    </recommendedName>
</protein>
<evidence type="ECO:0008006" key="5">
    <source>
        <dbReference type="Google" id="ProtNLM"/>
    </source>
</evidence>
<dbReference type="PROSITE" id="PS51257">
    <property type="entry name" value="PROKAR_LIPOPROTEIN"/>
    <property type="match status" value="1"/>
</dbReference>
<dbReference type="Proteomes" id="UP001074726">
    <property type="component" value="Unassembled WGS sequence"/>
</dbReference>
<feature type="signal peptide" evidence="2">
    <location>
        <begin position="1"/>
        <end position="29"/>
    </location>
</feature>
<gene>
    <name evidence="3" type="ORF">NYO98_02730</name>
</gene>